<accession>A0ACC5Z532</accession>
<reference evidence="1" key="1">
    <citation type="submission" date="2020-02" db="EMBL/GenBank/DDBJ databases">
        <title>Genome sequencing of the panga catfish, Pangasius djambal.</title>
        <authorList>
            <person name="Wen M."/>
            <person name="Zahm M."/>
            <person name="Roques C."/>
            <person name="Cabau C."/>
            <person name="Klopp C."/>
            <person name="Donnadieu C."/>
            <person name="Jouanno E."/>
            <person name="Avarre J.-C."/>
            <person name="Campet M."/>
            <person name="Ha T."/>
            <person name="Dugue R."/>
            <person name="Lampietro C."/>
            <person name="Louis A."/>
            <person name="Herpin A."/>
            <person name="Echchiki A."/>
            <person name="Berthelot C."/>
            <person name="Parey E."/>
            <person name="Roest-Crollius H."/>
            <person name="Braasch I."/>
            <person name="Postlethwait J.H."/>
            <person name="Bobe J."/>
            <person name="Montfort J."/>
            <person name="Bouchez O."/>
            <person name="Begum T."/>
            <person name="Schartl M."/>
            <person name="Gustiano R."/>
            <person name="Guiguen Y."/>
        </authorList>
    </citation>
    <scope>NUCLEOTIDE SEQUENCE</scope>
    <source>
        <strain evidence="1">Pdj_M5554</strain>
    </source>
</reference>
<proteinExistence type="predicted"/>
<dbReference type="Proteomes" id="UP000830395">
    <property type="component" value="Chromosome 18"/>
</dbReference>
<comment type="caution">
    <text evidence="1">The sequence shown here is derived from an EMBL/GenBank/DDBJ whole genome shotgun (WGS) entry which is preliminary data.</text>
</comment>
<protein>
    <submittedName>
        <fullName evidence="1">Uncharacterized protein</fullName>
    </submittedName>
</protein>
<dbReference type="EMBL" id="CM040992">
    <property type="protein sequence ID" value="MCJ8743230.1"/>
    <property type="molecule type" value="Genomic_DNA"/>
</dbReference>
<evidence type="ECO:0000313" key="1">
    <source>
        <dbReference type="EMBL" id="MCJ8743230.1"/>
    </source>
</evidence>
<evidence type="ECO:0000313" key="2">
    <source>
        <dbReference type="Proteomes" id="UP000830395"/>
    </source>
</evidence>
<organism evidence="1 2">
    <name type="scientific">Pangasius djambal</name>
    <dbReference type="NCBI Taxonomy" id="1691987"/>
    <lineage>
        <taxon>Eukaryota</taxon>
        <taxon>Metazoa</taxon>
        <taxon>Chordata</taxon>
        <taxon>Craniata</taxon>
        <taxon>Vertebrata</taxon>
        <taxon>Euteleostomi</taxon>
        <taxon>Actinopterygii</taxon>
        <taxon>Neopterygii</taxon>
        <taxon>Teleostei</taxon>
        <taxon>Ostariophysi</taxon>
        <taxon>Siluriformes</taxon>
        <taxon>Pangasiidae</taxon>
        <taxon>Pangasius</taxon>
    </lineage>
</organism>
<name>A0ACC5Z532_9TELE</name>
<gene>
    <name evidence="1" type="ORF">PDJAM_G00091270</name>
</gene>
<keyword evidence="2" id="KW-1185">Reference proteome</keyword>
<sequence>MRATTLTFIFIISEYSIITGGDGNCGDPPEIANAEKVKNITSPKFRMTCKGGYLREAGTSSLFKCRNNKSSSTAKDRKTHFHNNWENCLHSNTYSFYNIMDIPPNL</sequence>